<dbReference type="GeneID" id="37042159"/>
<sequence length="66" mass="7534">MAVYSQIYNTVFKRNSVFVGTVFFGAFAFGLGFDTVSQKLWESHNRGKLWHDVKPIFVKEGGDDDE</sequence>
<dbReference type="OrthoDB" id="44067at2759"/>
<protein>
    <recommendedName>
        <fullName evidence="11 12">Complex III subunit 9</fullName>
    </recommendedName>
</protein>
<dbReference type="PANTHER" id="PTHR12980:SF0">
    <property type="entry name" value="CYTOCHROME B-C1 COMPLEX SUBUNIT 9"/>
    <property type="match status" value="1"/>
</dbReference>
<accession>A0A316YY44</accession>
<evidence type="ECO:0000256" key="8">
    <source>
        <dbReference type="ARBA" id="ARBA00022989"/>
    </source>
</evidence>
<evidence type="ECO:0000256" key="12">
    <source>
        <dbReference type="RuleBase" id="RU368056"/>
    </source>
</evidence>
<dbReference type="FunFam" id="1.20.5.260:FF:000001">
    <property type="entry name" value="Cytochrome b-c1 complex subunit 9"/>
    <property type="match status" value="1"/>
</dbReference>
<dbReference type="EMBL" id="KZ819634">
    <property type="protein sequence ID" value="PWN92745.1"/>
    <property type="molecule type" value="Genomic_DNA"/>
</dbReference>
<keyword evidence="9 12" id="KW-0496">Mitochondrion</keyword>
<keyword evidence="5 12" id="KW-0812">Transmembrane</keyword>
<dbReference type="PANTHER" id="PTHR12980">
    <property type="entry name" value="UBIQUINOL-CYTOCHROME C REDUCTASE COMPLEX, SUBUNIT X"/>
    <property type="match status" value="1"/>
</dbReference>
<evidence type="ECO:0000256" key="4">
    <source>
        <dbReference type="ARBA" id="ARBA00022660"/>
    </source>
</evidence>
<comment type="subcellular location">
    <subcellularLocation>
        <location evidence="1 12">Mitochondrion inner membrane</location>
        <topology evidence="1 12">Single-pass membrane protein</topology>
    </subcellularLocation>
</comment>
<evidence type="ECO:0000256" key="5">
    <source>
        <dbReference type="ARBA" id="ARBA00022692"/>
    </source>
</evidence>
<gene>
    <name evidence="13" type="ORF">FA10DRAFT_263503</name>
</gene>
<dbReference type="Proteomes" id="UP000245768">
    <property type="component" value="Unassembled WGS sequence"/>
</dbReference>
<dbReference type="STRING" id="215250.A0A316YY44"/>
<evidence type="ECO:0000256" key="7">
    <source>
        <dbReference type="ARBA" id="ARBA00022982"/>
    </source>
</evidence>
<evidence type="ECO:0000256" key="2">
    <source>
        <dbReference type="ARBA" id="ARBA00007856"/>
    </source>
</evidence>
<evidence type="ECO:0000313" key="14">
    <source>
        <dbReference type="Proteomes" id="UP000245768"/>
    </source>
</evidence>
<evidence type="ECO:0000313" key="13">
    <source>
        <dbReference type="EMBL" id="PWN92745.1"/>
    </source>
</evidence>
<evidence type="ECO:0000256" key="3">
    <source>
        <dbReference type="ARBA" id="ARBA00022448"/>
    </source>
</evidence>
<dbReference type="InterPro" id="IPR036656">
    <property type="entry name" value="QCR9_sf"/>
</dbReference>
<proteinExistence type="inferred from homology"/>
<name>A0A316YY44_9BASI</name>
<dbReference type="InterPro" id="IPR008027">
    <property type="entry name" value="QCR9"/>
</dbReference>
<keyword evidence="4 12" id="KW-0679">Respiratory chain</keyword>
<dbReference type="Pfam" id="PF05365">
    <property type="entry name" value="UCR_UQCRX_QCR9"/>
    <property type="match status" value="1"/>
</dbReference>
<reference evidence="13 14" key="1">
    <citation type="journal article" date="2018" name="Mol. Biol. Evol.">
        <title>Broad Genomic Sampling Reveals a Smut Pathogenic Ancestry of the Fungal Clade Ustilaginomycotina.</title>
        <authorList>
            <person name="Kijpornyongpan T."/>
            <person name="Mondo S.J."/>
            <person name="Barry K."/>
            <person name="Sandor L."/>
            <person name="Lee J."/>
            <person name="Lipzen A."/>
            <person name="Pangilinan J."/>
            <person name="LaButti K."/>
            <person name="Hainaut M."/>
            <person name="Henrissat B."/>
            <person name="Grigoriev I.V."/>
            <person name="Spatafora J.W."/>
            <person name="Aime M.C."/>
        </authorList>
    </citation>
    <scope>NUCLEOTIDE SEQUENCE [LARGE SCALE GENOMIC DNA]</scope>
    <source>
        <strain evidence="13 14">MCA 4198</strain>
    </source>
</reference>
<evidence type="ECO:0000256" key="9">
    <source>
        <dbReference type="ARBA" id="ARBA00023128"/>
    </source>
</evidence>
<dbReference type="Gene3D" id="1.20.5.260">
    <property type="entry name" value="Cytochrome b-c1 complex subunit 9"/>
    <property type="match status" value="1"/>
</dbReference>
<comment type="function">
    <text evidence="12">Component of the ubiquinol-cytochrome c oxidoreductase, a multisubunit transmembrane complex that is part of the mitochondrial electron transport chain which drives oxidative phosphorylation. The complex plays an important role in the uptake of multiple carbon sources present in different host niches.</text>
</comment>
<keyword evidence="8 12" id="KW-1133">Transmembrane helix</keyword>
<keyword evidence="3 12" id="KW-0813">Transport</keyword>
<dbReference type="GO" id="GO:0005743">
    <property type="term" value="C:mitochondrial inner membrane"/>
    <property type="evidence" value="ECO:0007669"/>
    <property type="project" value="UniProtKB-SubCell"/>
</dbReference>
<comment type="subunit">
    <text evidence="12">Component of the ubiquinol-cytochrome c oxidoreductase (cytochrome b-c1 complex, complex III, CIII), a multisubunit enzyme composed of 3 respiratory subunits cytochrome b, cytochrome c1 and Rieske protein, 2 core protein subunits, and additional low-molecular weight protein subunits.</text>
</comment>
<evidence type="ECO:0000256" key="6">
    <source>
        <dbReference type="ARBA" id="ARBA00022792"/>
    </source>
</evidence>
<comment type="similarity">
    <text evidence="2 12">Belongs to the UQCR10/QCR9 family.</text>
</comment>
<keyword evidence="7 12" id="KW-0249">Electron transport</keyword>
<dbReference type="AlphaFoldDB" id="A0A316YY44"/>
<keyword evidence="14" id="KW-1185">Reference proteome</keyword>
<feature type="transmembrane region" description="Helical" evidence="12">
    <location>
        <begin position="17"/>
        <end position="36"/>
    </location>
</feature>
<dbReference type="FunCoup" id="A0A316YY44">
    <property type="interactions" value="93"/>
</dbReference>
<dbReference type="GO" id="GO:0045275">
    <property type="term" value="C:respiratory chain complex III"/>
    <property type="evidence" value="ECO:0007669"/>
    <property type="project" value="UniProtKB-UniRule"/>
</dbReference>
<keyword evidence="10 12" id="KW-0472">Membrane</keyword>
<evidence type="ECO:0000256" key="1">
    <source>
        <dbReference type="ARBA" id="ARBA00004434"/>
    </source>
</evidence>
<evidence type="ECO:0000256" key="10">
    <source>
        <dbReference type="ARBA" id="ARBA00023136"/>
    </source>
</evidence>
<dbReference type="GO" id="GO:0006122">
    <property type="term" value="P:mitochondrial electron transport, ubiquinol to cytochrome c"/>
    <property type="evidence" value="ECO:0007669"/>
    <property type="project" value="UniProtKB-UniRule"/>
</dbReference>
<dbReference type="SUPFAM" id="SSF81514">
    <property type="entry name" value="Subunit X (non-heme 7 kDa protein) of cytochrome bc1 complex (Ubiquinol-cytochrome c reductase)"/>
    <property type="match status" value="1"/>
</dbReference>
<dbReference type="InParanoid" id="A0A316YY44"/>
<keyword evidence="6 12" id="KW-0999">Mitochondrion inner membrane</keyword>
<evidence type="ECO:0000256" key="11">
    <source>
        <dbReference type="ARBA" id="ARBA00044247"/>
    </source>
</evidence>
<dbReference type="RefSeq" id="XP_025379943.1">
    <property type="nucleotide sequence ID" value="XM_025520243.1"/>
</dbReference>
<organism evidence="13 14">
    <name type="scientific">Acaromyces ingoldii</name>
    <dbReference type="NCBI Taxonomy" id="215250"/>
    <lineage>
        <taxon>Eukaryota</taxon>
        <taxon>Fungi</taxon>
        <taxon>Dikarya</taxon>
        <taxon>Basidiomycota</taxon>
        <taxon>Ustilaginomycotina</taxon>
        <taxon>Exobasidiomycetes</taxon>
        <taxon>Exobasidiales</taxon>
        <taxon>Cryptobasidiaceae</taxon>
        <taxon>Acaromyces</taxon>
    </lineage>
</organism>